<gene>
    <name evidence="1" type="ORF">S01H4_42336</name>
</gene>
<reference evidence="1" key="1">
    <citation type="journal article" date="2014" name="Front. Microbiol.">
        <title>High frequency of phylogenetically diverse reductive dehalogenase-homologous genes in deep subseafloor sedimentary metagenomes.</title>
        <authorList>
            <person name="Kawai M."/>
            <person name="Futagami T."/>
            <person name="Toyoda A."/>
            <person name="Takaki Y."/>
            <person name="Nishi S."/>
            <person name="Hori S."/>
            <person name="Arai W."/>
            <person name="Tsubouchi T."/>
            <person name="Morono Y."/>
            <person name="Uchiyama I."/>
            <person name="Ito T."/>
            <person name="Fujiyama A."/>
            <person name="Inagaki F."/>
            <person name="Takami H."/>
        </authorList>
    </citation>
    <scope>NUCLEOTIDE SEQUENCE</scope>
    <source>
        <strain evidence="1">Expedition CK06-06</strain>
    </source>
</reference>
<feature type="non-terminal residue" evidence="1">
    <location>
        <position position="1"/>
    </location>
</feature>
<organism evidence="1">
    <name type="scientific">marine sediment metagenome</name>
    <dbReference type="NCBI Taxonomy" id="412755"/>
    <lineage>
        <taxon>unclassified sequences</taxon>
        <taxon>metagenomes</taxon>
        <taxon>ecological metagenomes</taxon>
    </lineage>
</organism>
<dbReference type="EMBL" id="BART01023238">
    <property type="protein sequence ID" value="GAH04839.1"/>
    <property type="molecule type" value="Genomic_DNA"/>
</dbReference>
<sequence>LFGKMRKENLKVLDYYILGNFKWVVRRWINVFFKYVLKSNFKLKGSTQLGFCDWVILAEKTK</sequence>
<name>X1DII3_9ZZZZ</name>
<accession>X1DII3</accession>
<proteinExistence type="predicted"/>
<dbReference type="AlphaFoldDB" id="X1DII3"/>
<evidence type="ECO:0000313" key="1">
    <source>
        <dbReference type="EMBL" id="GAH04839.1"/>
    </source>
</evidence>
<protein>
    <submittedName>
        <fullName evidence="1">Uncharacterized protein</fullName>
    </submittedName>
</protein>
<comment type="caution">
    <text evidence="1">The sequence shown here is derived from an EMBL/GenBank/DDBJ whole genome shotgun (WGS) entry which is preliminary data.</text>
</comment>